<evidence type="ECO:0000313" key="2">
    <source>
        <dbReference type="Proteomes" id="UP000037035"/>
    </source>
</evidence>
<keyword evidence="2" id="KW-1185">Reference proteome</keyword>
<dbReference type="VEuPathDB" id="FungiDB:VP01_2375g1"/>
<dbReference type="EMBL" id="LAVV01007253">
    <property type="protein sequence ID" value="KNZ56560.1"/>
    <property type="molecule type" value="Genomic_DNA"/>
</dbReference>
<reference evidence="1 2" key="1">
    <citation type="submission" date="2015-08" db="EMBL/GenBank/DDBJ databases">
        <title>Next Generation Sequencing and Analysis of the Genome of Puccinia sorghi L Schw, the Causal Agent of Maize Common Rust.</title>
        <authorList>
            <person name="Rochi L."/>
            <person name="Burguener G."/>
            <person name="Darino M."/>
            <person name="Turjanski A."/>
            <person name="Kreff E."/>
            <person name="Dieguez M.J."/>
            <person name="Sacco F."/>
        </authorList>
    </citation>
    <scope>NUCLEOTIDE SEQUENCE [LARGE SCALE GENOMIC DNA]</scope>
    <source>
        <strain evidence="1 2">RO10H11247</strain>
    </source>
</reference>
<accession>A0A0L6V8W6</accession>
<evidence type="ECO:0000313" key="1">
    <source>
        <dbReference type="EMBL" id="KNZ56560.1"/>
    </source>
</evidence>
<proteinExistence type="predicted"/>
<comment type="caution">
    <text evidence="1">The sequence shown here is derived from an EMBL/GenBank/DDBJ whole genome shotgun (WGS) entry which is preliminary data.</text>
</comment>
<dbReference type="Proteomes" id="UP000037035">
    <property type="component" value="Unassembled WGS sequence"/>
</dbReference>
<dbReference type="STRING" id="27349.A0A0L6V8W6"/>
<dbReference type="AlphaFoldDB" id="A0A0L6V8W6"/>
<protein>
    <submittedName>
        <fullName evidence="1">Uncharacterized protein</fullName>
    </submittedName>
</protein>
<organism evidence="1 2">
    <name type="scientific">Puccinia sorghi</name>
    <dbReference type="NCBI Taxonomy" id="27349"/>
    <lineage>
        <taxon>Eukaryota</taxon>
        <taxon>Fungi</taxon>
        <taxon>Dikarya</taxon>
        <taxon>Basidiomycota</taxon>
        <taxon>Pucciniomycotina</taxon>
        <taxon>Pucciniomycetes</taxon>
        <taxon>Pucciniales</taxon>
        <taxon>Pucciniaceae</taxon>
        <taxon>Puccinia</taxon>
    </lineage>
</organism>
<name>A0A0L6V8W6_9BASI</name>
<gene>
    <name evidence="1" type="ORF">VP01_2375g1</name>
</gene>
<sequence length="89" mass="10068">MITLPPLVKECLFHALILDLLNSGTISQLDKFTKQFLAERTPTNMKQPIIQNMPRHTMLKPLQSKAKIGFKSFELGDCINIVAIMELCP</sequence>